<reference evidence="6 7" key="1">
    <citation type="journal article" date="2013" name="Genome Announc.">
        <title>Draft Genome Sequence of Amycolatopsis decaplanina Strain DSM 44594T.</title>
        <authorList>
            <person name="Kaur N."/>
            <person name="Kumar S."/>
            <person name="Bala M."/>
            <person name="Raghava G.P."/>
            <person name="Mayilraj S."/>
        </authorList>
    </citation>
    <scope>NUCLEOTIDE SEQUENCE [LARGE SCALE GENOMIC DNA]</scope>
    <source>
        <strain evidence="6 7">DSM 44594</strain>
    </source>
</reference>
<keyword evidence="3" id="KW-0408">Iron</keyword>
<organism evidence="6 7">
    <name type="scientific">Amycolatopsis decaplanina DSM 44594</name>
    <dbReference type="NCBI Taxonomy" id="1284240"/>
    <lineage>
        <taxon>Bacteria</taxon>
        <taxon>Bacillati</taxon>
        <taxon>Actinomycetota</taxon>
        <taxon>Actinomycetes</taxon>
        <taxon>Pseudonocardiales</taxon>
        <taxon>Pseudonocardiaceae</taxon>
        <taxon>Amycolatopsis</taxon>
    </lineage>
</organism>
<evidence type="ECO:0000313" key="6">
    <source>
        <dbReference type="EMBL" id="EME52476.1"/>
    </source>
</evidence>
<dbReference type="InterPro" id="IPR050411">
    <property type="entry name" value="AlphaKG_dependent_hydroxylases"/>
</dbReference>
<dbReference type="Pfam" id="PF02668">
    <property type="entry name" value="TauD"/>
    <property type="match status" value="1"/>
</dbReference>
<comment type="cofactor">
    <cofactor evidence="1">
        <name>Fe(2+)</name>
        <dbReference type="ChEBI" id="CHEBI:29033"/>
    </cofactor>
</comment>
<comment type="caution">
    <text evidence="6">The sequence shown here is derived from an EMBL/GenBank/DDBJ whole genome shotgun (WGS) entry which is preliminary data.</text>
</comment>
<dbReference type="PANTHER" id="PTHR10696:SF56">
    <property type="entry name" value="TAUD_TFDA-LIKE DOMAIN-CONTAINING PROTEIN"/>
    <property type="match status" value="1"/>
</dbReference>
<dbReference type="RefSeq" id="WP_007034448.1">
    <property type="nucleotide sequence ID" value="NZ_AOHO01000075.1"/>
</dbReference>
<dbReference type="SUPFAM" id="SSF51197">
    <property type="entry name" value="Clavaminate synthase-like"/>
    <property type="match status" value="1"/>
</dbReference>
<evidence type="ECO:0000256" key="4">
    <source>
        <dbReference type="ARBA" id="ARBA00023194"/>
    </source>
</evidence>
<evidence type="ECO:0000256" key="1">
    <source>
        <dbReference type="ARBA" id="ARBA00001954"/>
    </source>
</evidence>
<name>M2WUP3_9PSEU</name>
<keyword evidence="7" id="KW-1185">Reference proteome</keyword>
<dbReference type="EMBL" id="AOHO01000075">
    <property type="protein sequence ID" value="EME52476.1"/>
    <property type="molecule type" value="Genomic_DNA"/>
</dbReference>
<feature type="domain" description="TauD/TfdA-like" evidence="5">
    <location>
        <begin position="31"/>
        <end position="317"/>
    </location>
</feature>
<dbReference type="PANTHER" id="PTHR10696">
    <property type="entry name" value="GAMMA-BUTYROBETAINE HYDROXYLASE-RELATED"/>
    <property type="match status" value="1"/>
</dbReference>
<dbReference type="OrthoDB" id="9769888at2"/>
<dbReference type="Gene3D" id="3.60.130.10">
    <property type="entry name" value="Clavaminate synthase-like"/>
    <property type="match status" value="1"/>
</dbReference>
<dbReference type="Proteomes" id="UP000054226">
    <property type="component" value="Unassembled WGS sequence"/>
</dbReference>
<dbReference type="InterPro" id="IPR003819">
    <property type="entry name" value="TauD/TfdA-like"/>
</dbReference>
<keyword evidence="4" id="KW-0045">Antibiotic biosynthesis</keyword>
<evidence type="ECO:0000256" key="3">
    <source>
        <dbReference type="ARBA" id="ARBA00023004"/>
    </source>
</evidence>
<evidence type="ECO:0000259" key="5">
    <source>
        <dbReference type="Pfam" id="PF02668"/>
    </source>
</evidence>
<proteinExistence type="predicted"/>
<dbReference type="GO" id="GO:0017000">
    <property type="term" value="P:antibiotic biosynthetic process"/>
    <property type="evidence" value="ECO:0007669"/>
    <property type="project" value="UniProtKB-KW"/>
</dbReference>
<accession>M2WUP3</accession>
<dbReference type="AlphaFoldDB" id="M2WUP3"/>
<dbReference type="GO" id="GO:0016491">
    <property type="term" value="F:oxidoreductase activity"/>
    <property type="evidence" value="ECO:0007669"/>
    <property type="project" value="UniProtKB-KW"/>
</dbReference>
<dbReference type="InterPro" id="IPR042098">
    <property type="entry name" value="TauD-like_sf"/>
</dbReference>
<evidence type="ECO:0000256" key="2">
    <source>
        <dbReference type="ARBA" id="ARBA00023002"/>
    </source>
</evidence>
<sequence length="335" mass="36906">MSSSFRAPQLDIDLRPGKPPILRTDANGDALSWVAEHRDALRAVVAEHGSVLLRGLGPRDAAETGAVFRVMGPTGLMTEKEAFAPRQTYPGGVYSSSKWPANQPMCMHHELSYTLEFPGLMLFACLSAPTDGGATGVADSPSVLDALPGELIERFEREGWLLIRVYNDDIGASWAEAFGTEDRGAVESYCRANAIDFEWQPGGGLRTRQRRSAVVRHPVTGRRCWFNQIAFLSEWTIDPEVREYLVDVYGADALPFNTRFGNGDPIGEDVIQLINKVYEANTAREPWQAGDLMLVDNIRTAHSRDPYEGPREVLVAMAAPVRLADCSPTVEVTTR</sequence>
<dbReference type="PATRIC" id="fig|1284240.4.peg.6778"/>
<gene>
    <name evidence="6" type="ORF">H074_33254</name>
</gene>
<evidence type="ECO:0000313" key="7">
    <source>
        <dbReference type="Proteomes" id="UP000054226"/>
    </source>
</evidence>
<protein>
    <submittedName>
        <fullName evidence="6">SyrP-like protein</fullName>
    </submittedName>
</protein>
<keyword evidence="2" id="KW-0560">Oxidoreductase</keyword>